<gene>
    <name evidence="1" type="ORF">OWV82_010865</name>
</gene>
<evidence type="ECO:0000313" key="1">
    <source>
        <dbReference type="EMBL" id="KAJ4719264.1"/>
    </source>
</evidence>
<reference evidence="1 2" key="1">
    <citation type="journal article" date="2023" name="Science">
        <title>Complex scaffold remodeling in plant triterpene biosynthesis.</title>
        <authorList>
            <person name="De La Pena R."/>
            <person name="Hodgson H."/>
            <person name="Liu J.C."/>
            <person name="Stephenson M.J."/>
            <person name="Martin A.C."/>
            <person name="Owen C."/>
            <person name="Harkess A."/>
            <person name="Leebens-Mack J."/>
            <person name="Jimenez L.E."/>
            <person name="Osbourn A."/>
            <person name="Sattely E.S."/>
        </authorList>
    </citation>
    <scope>NUCLEOTIDE SEQUENCE [LARGE SCALE GENOMIC DNA]</scope>
    <source>
        <strain evidence="2">cv. JPN11</strain>
        <tissue evidence="1">Leaf</tissue>
    </source>
</reference>
<protein>
    <submittedName>
        <fullName evidence="1">Reticulon-like protein</fullName>
    </submittedName>
</protein>
<accession>A0ACC1Y8H4</accession>
<organism evidence="1 2">
    <name type="scientific">Melia azedarach</name>
    <name type="common">Chinaberry tree</name>
    <dbReference type="NCBI Taxonomy" id="155640"/>
    <lineage>
        <taxon>Eukaryota</taxon>
        <taxon>Viridiplantae</taxon>
        <taxon>Streptophyta</taxon>
        <taxon>Embryophyta</taxon>
        <taxon>Tracheophyta</taxon>
        <taxon>Spermatophyta</taxon>
        <taxon>Magnoliopsida</taxon>
        <taxon>eudicotyledons</taxon>
        <taxon>Gunneridae</taxon>
        <taxon>Pentapetalae</taxon>
        <taxon>rosids</taxon>
        <taxon>malvids</taxon>
        <taxon>Sapindales</taxon>
        <taxon>Meliaceae</taxon>
        <taxon>Melia</taxon>
    </lineage>
</organism>
<keyword evidence="2" id="KW-1185">Reference proteome</keyword>
<dbReference type="EMBL" id="CM051398">
    <property type="protein sequence ID" value="KAJ4719264.1"/>
    <property type="molecule type" value="Genomic_DNA"/>
</dbReference>
<name>A0ACC1Y8H4_MELAZ</name>
<dbReference type="Proteomes" id="UP001164539">
    <property type="component" value="Chromosome 5"/>
</dbReference>
<evidence type="ECO:0000313" key="2">
    <source>
        <dbReference type="Proteomes" id="UP001164539"/>
    </source>
</evidence>
<proteinExistence type="predicted"/>
<comment type="caution">
    <text evidence="1">The sequence shown here is derived from an EMBL/GenBank/DDBJ whole genome shotgun (WGS) entry which is preliminary data.</text>
</comment>
<sequence>MLQPVDGTADDSANSLKTHDENNGSSENASGIDKNHTEKEKEDEGFIDNVKKNHRFRLLGREKPIHHVLGGGKSADIILWKNKNISAGIFAGGTVIWLLFECIGYHLITFISHSIILTLSVLFLWSNLAAFNDMSPPQFPEIKIPQDLFVKVAMWLRNQFNWAAQAFRDVVSKQDLKKFLSATFVLWVISVVGSWFTLLTLLYLVFVMFLTLPMLYEKHEDHVDNIAEKAFFELKKQYSVLDETVLQKLPISCLKKQHQS</sequence>